<keyword evidence="3" id="KW-0378">Hydrolase</keyword>
<dbReference type="GO" id="GO:0004519">
    <property type="term" value="F:endonuclease activity"/>
    <property type="evidence" value="ECO:0007669"/>
    <property type="project" value="UniProtKB-KW"/>
</dbReference>
<dbReference type="PANTHER" id="PTHR34477:SF5">
    <property type="entry name" value="BSL5627 PROTEIN"/>
    <property type="match status" value="1"/>
</dbReference>
<gene>
    <name evidence="3" type="ORF">SAMN05421855_10346</name>
</gene>
<keyword evidence="3" id="KW-0255">Endonuclease</keyword>
<evidence type="ECO:0000259" key="2">
    <source>
        <dbReference type="PROSITE" id="PS50164"/>
    </source>
</evidence>
<dbReference type="EMBL" id="FNBA01000003">
    <property type="protein sequence ID" value="SDE85788.1"/>
    <property type="molecule type" value="Genomic_DNA"/>
</dbReference>
<dbReference type="InterPro" id="IPR035901">
    <property type="entry name" value="GIY-YIG_endonuc_sf"/>
</dbReference>
<dbReference type="Pfam" id="PF01541">
    <property type="entry name" value="GIY-YIG"/>
    <property type="match status" value="1"/>
</dbReference>
<dbReference type="STRING" id="227084.SAMN05421855_10346"/>
<dbReference type="Proteomes" id="UP000199321">
    <property type="component" value="Unassembled WGS sequence"/>
</dbReference>
<dbReference type="InterPro" id="IPR000305">
    <property type="entry name" value="GIY-YIG_endonuc"/>
</dbReference>
<dbReference type="SUPFAM" id="SSF82771">
    <property type="entry name" value="GIY-YIG endonuclease"/>
    <property type="match status" value="1"/>
</dbReference>
<evidence type="ECO:0000256" key="1">
    <source>
        <dbReference type="ARBA" id="ARBA00007435"/>
    </source>
</evidence>
<sequence>MKMPREHKYYTYILTHENNHIFYVGVTNNMKRRTAEHKASTHGTHVGRYNIKKLVYFEEHQWIQEAVRREKTIKKWKREWKINIITEMNPEWEDLSDDWDLSKFAIENE</sequence>
<proteinExistence type="inferred from homology"/>
<dbReference type="AlphaFoldDB" id="A0A1G7GCC5"/>
<comment type="similarity">
    <text evidence="1">Belongs to the UPF0213 family.</text>
</comment>
<name>A0A1G7GCC5_9FLAO</name>
<evidence type="ECO:0000313" key="4">
    <source>
        <dbReference type="Proteomes" id="UP000199321"/>
    </source>
</evidence>
<keyword evidence="4" id="KW-1185">Reference proteome</keyword>
<evidence type="ECO:0000313" key="3">
    <source>
        <dbReference type="EMBL" id="SDE85788.1"/>
    </source>
</evidence>
<dbReference type="PROSITE" id="PS50164">
    <property type="entry name" value="GIY_YIG"/>
    <property type="match status" value="1"/>
</dbReference>
<feature type="domain" description="GIY-YIG" evidence="2">
    <location>
        <begin position="7"/>
        <end position="84"/>
    </location>
</feature>
<dbReference type="InterPro" id="IPR050190">
    <property type="entry name" value="UPF0213_domain"/>
</dbReference>
<organism evidence="3 4">
    <name type="scientific">Ulvibacter litoralis</name>
    <dbReference type="NCBI Taxonomy" id="227084"/>
    <lineage>
        <taxon>Bacteria</taxon>
        <taxon>Pseudomonadati</taxon>
        <taxon>Bacteroidota</taxon>
        <taxon>Flavobacteriia</taxon>
        <taxon>Flavobacteriales</taxon>
        <taxon>Flavobacteriaceae</taxon>
        <taxon>Ulvibacter</taxon>
    </lineage>
</organism>
<dbReference type="Gene3D" id="3.40.1440.10">
    <property type="entry name" value="GIY-YIG endonuclease"/>
    <property type="match status" value="1"/>
</dbReference>
<protein>
    <submittedName>
        <fullName evidence="3">Putative endonuclease</fullName>
    </submittedName>
</protein>
<accession>A0A1G7GCC5</accession>
<dbReference type="CDD" id="cd10448">
    <property type="entry name" value="GIY-YIG_unchar_3"/>
    <property type="match status" value="1"/>
</dbReference>
<dbReference type="PANTHER" id="PTHR34477">
    <property type="entry name" value="UPF0213 PROTEIN YHBQ"/>
    <property type="match status" value="1"/>
</dbReference>
<reference evidence="3 4" key="1">
    <citation type="submission" date="2016-10" db="EMBL/GenBank/DDBJ databases">
        <authorList>
            <person name="de Groot N.N."/>
        </authorList>
    </citation>
    <scope>NUCLEOTIDE SEQUENCE [LARGE SCALE GENOMIC DNA]</scope>
    <source>
        <strain evidence="3 4">DSM 16195</strain>
    </source>
</reference>
<keyword evidence="3" id="KW-0540">Nuclease</keyword>